<reference evidence="6" key="1">
    <citation type="submission" date="2022-10" db="EMBL/GenBank/DDBJ databases">
        <authorList>
            <person name="Chen Y."/>
            <person name="Dougan E. K."/>
            <person name="Chan C."/>
            <person name="Rhodes N."/>
            <person name="Thang M."/>
        </authorList>
    </citation>
    <scope>NUCLEOTIDE SEQUENCE</scope>
</reference>
<dbReference type="Pfam" id="PF16189">
    <property type="entry name" value="Creatinase_N_2"/>
    <property type="match status" value="1"/>
</dbReference>
<reference evidence="7" key="2">
    <citation type="submission" date="2024-04" db="EMBL/GenBank/DDBJ databases">
        <authorList>
            <person name="Chen Y."/>
            <person name="Shah S."/>
            <person name="Dougan E. K."/>
            <person name="Thang M."/>
            <person name="Chan C."/>
        </authorList>
    </citation>
    <scope>NUCLEOTIDE SEQUENCE [LARGE SCALE GENOMIC DNA]</scope>
</reference>
<evidence type="ECO:0000256" key="1">
    <source>
        <dbReference type="ARBA" id="ARBA00008766"/>
    </source>
</evidence>
<gene>
    <name evidence="6" type="ORF">C1SCF055_LOCUS15206</name>
</gene>
<evidence type="ECO:0000313" key="9">
    <source>
        <dbReference type="Proteomes" id="UP001152797"/>
    </source>
</evidence>
<dbReference type="SUPFAM" id="SSF53092">
    <property type="entry name" value="Creatinase/prolidase N-terminal domain"/>
    <property type="match status" value="2"/>
</dbReference>
<dbReference type="Gene3D" id="3.90.230.10">
    <property type="entry name" value="Creatinase/methionine aminopeptidase superfamily"/>
    <property type="match status" value="1"/>
</dbReference>
<name>A0A9P1CCX0_9DINO</name>
<dbReference type="InterPro" id="IPR000587">
    <property type="entry name" value="Creatinase_N"/>
</dbReference>
<accession>A0A9P1CCX0</accession>
<dbReference type="GO" id="GO:0004177">
    <property type="term" value="F:aminopeptidase activity"/>
    <property type="evidence" value="ECO:0007669"/>
    <property type="project" value="UniProtKB-KW"/>
</dbReference>
<evidence type="ECO:0000313" key="6">
    <source>
        <dbReference type="EMBL" id="CAI3987971.1"/>
    </source>
</evidence>
<evidence type="ECO:0000256" key="4">
    <source>
        <dbReference type="SAM" id="Coils"/>
    </source>
</evidence>
<dbReference type="EMBL" id="CAMXCT030001224">
    <property type="protein sequence ID" value="CAL4775283.1"/>
    <property type="molecule type" value="Genomic_DNA"/>
</dbReference>
<protein>
    <submittedName>
        <fullName evidence="8">Xaa-Pro aminopeptidase P</fullName>
    </submittedName>
</protein>
<evidence type="ECO:0000256" key="3">
    <source>
        <dbReference type="ARBA" id="ARBA00022801"/>
    </source>
</evidence>
<feature type="coiled-coil region" evidence="4">
    <location>
        <begin position="256"/>
        <end position="295"/>
    </location>
</feature>
<dbReference type="EMBL" id="CAMXCT010001224">
    <property type="protein sequence ID" value="CAI3987971.1"/>
    <property type="molecule type" value="Genomic_DNA"/>
</dbReference>
<dbReference type="Pfam" id="PF01321">
    <property type="entry name" value="Creatinase_N"/>
    <property type="match status" value="1"/>
</dbReference>
<dbReference type="EMBL" id="CAMXCT020001224">
    <property type="protein sequence ID" value="CAL1141346.1"/>
    <property type="molecule type" value="Genomic_DNA"/>
</dbReference>
<dbReference type="PANTHER" id="PTHR43763:SF6">
    <property type="entry name" value="XAA-PRO AMINOPEPTIDASE 1"/>
    <property type="match status" value="1"/>
</dbReference>
<dbReference type="GO" id="GO:0046872">
    <property type="term" value="F:metal ion binding"/>
    <property type="evidence" value="ECO:0007669"/>
    <property type="project" value="UniProtKB-KW"/>
</dbReference>
<keyword evidence="2" id="KW-0479">Metal-binding</keyword>
<organism evidence="6">
    <name type="scientific">Cladocopium goreaui</name>
    <dbReference type="NCBI Taxonomy" id="2562237"/>
    <lineage>
        <taxon>Eukaryota</taxon>
        <taxon>Sar</taxon>
        <taxon>Alveolata</taxon>
        <taxon>Dinophyceae</taxon>
        <taxon>Suessiales</taxon>
        <taxon>Symbiodiniaceae</taxon>
        <taxon>Cladocopium</taxon>
    </lineage>
</organism>
<feature type="domain" description="Creatinase N-terminal" evidence="5">
    <location>
        <begin position="431"/>
        <end position="562"/>
    </location>
</feature>
<keyword evidence="8" id="KW-0031">Aminopeptidase</keyword>
<evidence type="ECO:0000256" key="2">
    <source>
        <dbReference type="ARBA" id="ARBA00022723"/>
    </source>
</evidence>
<proteinExistence type="inferred from homology"/>
<dbReference type="OrthoDB" id="9995434at2759"/>
<keyword evidence="8" id="KW-0645">Protease</keyword>
<evidence type="ECO:0000259" key="5">
    <source>
        <dbReference type="Pfam" id="PF01321"/>
    </source>
</evidence>
<evidence type="ECO:0000313" key="7">
    <source>
        <dbReference type="EMBL" id="CAL1141346.1"/>
    </source>
</evidence>
<dbReference type="FunFam" id="3.40.350.10:FF:000003">
    <property type="entry name" value="Xaa-pro aminopeptidase P"/>
    <property type="match status" value="1"/>
</dbReference>
<dbReference type="PANTHER" id="PTHR43763">
    <property type="entry name" value="XAA-PRO AMINOPEPTIDASE 1"/>
    <property type="match status" value="1"/>
</dbReference>
<keyword evidence="9" id="KW-1185">Reference proteome</keyword>
<evidence type="ECO:0000313" key="8">
    <source>
        <dbReference type="EMBL" id="CAL4775283.1"/>
    </source>
</evidence>
<sequence>MPFRGLPWEQARDVAAGTLLAHGFDPPWRFPTVNELKCKLGYGCDGSGPIQSAAQKAAEAAEEQAKIQSSKLAMTDFDANGRYKGPPGWPYGVVKKVEKAVWTPKDVEELKAKLPGYKIKGPGSRAICSGQGRLEGQRLRLLEVRRGVRTVEEAAGICDDLEECTHFSITVGPEYPSTDDWATGVPYRAEFCRGPMVTILDDTNSHSFVGIKKTWVRDHDVPPPKMIPRIPLPDQPLEAYGRDAGYYRSMRANMKKLEEAKKLDRLQSEANQLTAIQKKEQAEGVKAQLKSMEQLAPLIGPDWTFLERRAMGNASKLIASLEDLAGPSMDGVLTTDTGGCQTGWGTRSAELGSTEDVPFSGDAAMSSMRGIPLEFRALAKTHGRDHGNQAQTDPPGFGVPVPVAMPVLLPPGCSLLRSLADSCDPESSAQRLQGLRALMKVHQLDAYLVTSQDAHSSEYVCSADERRSFLTGFSGSAGSALVTAEQALLWTDSRYFLQAEKQLQGTEWLLMRQSQPQVPDFSDWALEHLKDKTLGVDPRFISFEQAEEWSAKWNSAVHLKEVSLNLVDAIWTTRPEDPCNVLEIHPLHLAGESVDSKLRRVREAIQEQKASCILLSALDQIAWLFNLRGSDIEYNPVFFAYAAVFQDSAVLFLRALDEGRPGVSEEIRTLLSQAKVTLKPYSTFFSEMGAVLKPDEKVFLEAHSSSLAVMSLVRPDLRVKGISPVEEFKACKNAVEIEGLKRACKRDSIALVQVLSSLEKQLAANGASASLLNEVDVCEMITAFRRKLELYVGPLVGKMVPFKGGKEHGKTQFLRGNLLRANI</sequence>
<comment type="similarity">
    <text evidence="1">Belongs to the peptidase M24B family.</text>
</comment>
<dbReference type="InterPro" id="IPR050422">
    <property type="entry name" value="X-Pro_aminopeptidase_P"/>
</dbReference>
<keyword evidence="3" id="KW-0378">Hydrolase</keyword>
<comment type="caution">
    <text evidence="6">The sequence shown here is derived from an EMBL/GenBank/DDBJ whole genome shotgun (WGS) entry which is preliminary data.</text>
</comment>
<dbReference type="AlphaFoldDB" id="A0A9P1CCX0"/>
<dbReference type="InterPro" id="IPR029149">
    <property type="entry name" value="Creatin/AminoP/Spt16_N"/>
</dbReference>
<dbReference type="InterPro" id="IPR036005">
    <property type="entry name" value="Creatinase/aminopeptidase-like"/>
</dbReference>
<dbReference type="Gene3D" id="3.40.350.10">
    <property type="entry name" value="Creatinase/prolidase N-terminal domain"/>
    <property type="match status" value="2"/>
</dbReference>
<keyword evidence="4" id="KW-0175">Coiled coil</keyword>
<dbReference type="Proteomes" id="UP001152797">
    <property type="component" value="Unassembled WGS sequence"/>
</dbReference>